<dbReference type="EMBL" id="AEXN01000002">
    <property type="protein sequence ID" value="EGC84894.1"/>
    <property type="molecule type" value="Genomic_DNA"/>
</dbReference>
<dbReference type="PROSITE" id="PS50146">
    <property type="entry name" value="DAGK"/>
    <property type="match status" value="1"/>
</dbReference>
<name>F0GY45_9FIRM</name>
<evidence type="ECO:0000256" key="8">
    <source>
        <dbReference type="ARBA" id="ARBA00023264"/>
    </source>
</evidence>
<keyword evidence="11" id="KW-1185">Reference proteome</keyword>
<dbReference type="PANTHER" id="PTHR12358">
    <property type="entry name" value="SPHINGOSINE KINASE"/>
    <property type="match status" value="1"/>
</dbReference>
<dbReference type="SMART" id="SM00046">
    <property type="entry name" value="DAGKc"/>
    <property type="match status" value="1"/>
</dbReference>
<reference evidence="10 11" key="1">
    <citation type="submission" date="2011-01" db="EMBL/GenBank/DDBJ databases">
        <authorList>
            <person name="Durkin A.S."/>
            <person name="Madupu R."/>
            <person name="Torralba M."/>
            <person name="Gillis M."/>
            <person name="Methe B."/>
            <person name="Sutton G."/>
            <person name="Nelson K.E."/>
        </authorList>
    </citation>
    <scope>NUCLEOTIDE SEQUENCE [LARGE SCALE GENOMIC DNA]</scope>
    <source>
        <strain evidence="10 11">ACS-025-V-Sch4</strain>
    </source>
</reference>
<dbReference type="InterPro" id="IPR016064">
    <property type="entry name" value="NAD/diacylglycerol_kinase_sf"/>
</dbReference>
<keyword evidence="6" id="KW-0443">Lipid metabolism</keyword>
<comment type="caution">
    <text evidence="10">The sequence shown here is derived from an EMBL/GenBank/DDBJ whole genome shotgun (WGS) entry which is preliminary data.</text>
</comment>
<evidence type="ECO:0000256" key="4">
    <source>
        <dbReference type="ARBA" id="ARBA00022723"/>
    </source>
</evidence>
<evidence type="ECO:0000313" key="10">
    <source>
        <dbReference type="EMBL" id="EGC84894.1"/>
    </source>
</evidence>
<evidence type="ECO:0000256" key="1">
    <source>
        <dbReference type="ARBA" id="ARBA00001946"/>
    </source>
</evidence>
<sequence length="318" mass="35665">MNLRDKMKKLLYIYNPMSGQKTIGSHLSEIVEYFSKNSYFPTVYATQKANDAREKVKEFAKDYQEILVSGGDGTLDEVVSGLLKSQEKSIIGYIPTGSTNDFSRSLKIPTDIKKATKLAVKGEVMDIDVGQFNSKFFTYVAAFGSIAQVSYETDQSMKNIFGRFAYLLEGVKTVSNLKAYKAKISVDDEVFEGEFIHFMATNSVSVGGFNNFYKKNIGLDDGVFEAALIKKPKGLIELNQIIDGLRSKKENDNVIFRSGSVFKVESDEKIDWTLDGDFGGSYKKSEIKVLNRAVKMRCGFAKNSKELLSNKKMIDKRL</sequence>
<evidence type="ECO:0000256" key="6">
    <source>
        <dbReference type="ARBA" id="ARBA00023098"/>
    </source>
</evidence>
<dbReference type="InterPro" id="IPR001206">
    <property type="entry name" value="Diacylglycerol_kinase_cat_dom"/>
</dbReference>
<dbReference type="GO" id="GO:0005524">
    <property type="term" value="F:ATP binding"/>
    <property type="evidence" value="ECO:0007669"/>
    <property type="project" value="InterPro"/>
</dbReference>
<keyword evidence="5" id="KW-0460">Magnesium</keyword>
<keyword evidence="4" id="KW-0479">Metal-binding</keyword>
<dbReference type="Pfam" id="PF00781">
    <property type="entry name" value="DAGK_cat"/>
    <property type="match status" value="1"/>
</dbReference>
<dbReference type="Gene3D" id="2.60.200.40">
    <property type="match status" value="1"/>
</dbReference>
<dbReference type="EC" id="2.7.1.-" evidence="10"/>
<dbReference type="AlphaFoldDB" id="F0GY45"/>
<dbReference type="GO" id="GO:0004143">
    <property type="term" value="F:ATP-dependent diacylglycerol kinase activity"/>
    <property type="evidence" value="ECO:0007669"/>
    <property type="project" value="TreeGrafter"/>
</dbReference>
<dbReference type="NCBIfam" id="TIGR00147">
    <property type="entry name" value="YegS/Rv2252/BmrU family lipid kinase"/>
    <property type="match status" value="1"/>
</dbReference>
<protein>
    <submittedName>
        <fullName evidence="10">Lipid kinase, YegS/Rv2252/BmrU family</fullName>
        <ecNumber evidence="10">2.7.1.-</ecNumber>
    </submittedName>
</protein>
<evidence type="ECO:0000256" key="5">
    <source>
        <dbReference type="ARBA" id="ARBA00022842"/>
    </source>
</evidence>
<keyword evidence="10" id="KW-0418">Kinase</keyword>
<evidence type="ECO:0000256" key="7">
    <source>
        <dbReference type="ARBA" id="ARBA00023209"/>
    </source>
</evidence>
<gene>
    <name evidence="10" type="ORF">HMPREF9246_1591</name>
</gene>
<comment type="cofactor">
    <cofactor evidence="1">
        <name>Mg(2+)</name>
        <dbReference type="ChEBI" id="CHEBI:18420"/>
    </cofactor>
</comment>
<proteinExistence type="inferred from homology"/>
<dbReference type="GO" id="GO:0008654">
    <property type="term" value="P:phospholipid biosynthetic process"/>
    <property type="evidence" value="ECO:0007669"/>
    <property type="project" value="UniProtKB-KW"/>
</dbReference>
<dbReference type="PANTHER" id="PTHR12358:SF106">
    <property type="entry name" value="LIPID KINASE YEGS"/>
    <property type="match status" value="1"/>
</dbReference>
<dbReference type="GO" id="GO:0005886">
    <property type="term" value="C:plasma membrane"/>
    <property type="evidence" value="ECO:0007669"/>
    <property type="project" value="TreeGrafter"/>
</dbReference>
<feature type="domain" description="DAGKc" evidence="9">
    <location>
        <begin position="5"/>
        <end position="136"/>
    </location>
</feature>
<accession>F0GY45</accession>
<dbReference type="SUPFAM" id="SSF111331">
    <property type="entry name" value="NAD kinase/diacylglycerol kinase-like"/>
    <property type="match status" value="1"/>
</dbReference>
<keyword evidence="8" id="KW-1208">Phospholipid metabolism</keyword>
<evidence type="ECO:0000256" key="3">
    <source>
        <dbReference type="ARBA" id="ARBA00022516"/>
    </source>
</evidence>
<comment type="similarity">
    <text evidence="2">Belongs to the diacylglycerol/lipid kinase family.</text>
</comment>
<dbReference type="Gene3D" id="3.40.50.10330">
    <property type="entry name" value="Probable inorganic polyphosphate/atp-NAD kinase, domain 1"/>
    <property type="match status" value="1"/>
</dbReference>
<dbReference type="Proteomes" id="UP000005277">
    <property type="component" value="Unassembled WGS sequence"/>
</dbReference>
<dbReference type="InterPro" id="IPR050187">
    <property type="entry name" value="Lipid_Phosphate_FormReg"/>
</dbReference>
<evidence type="ECO:0000313" key="11">
    <source>
        <dbReference type="Proteomes" id="UP000005277"/>
    </source>
</evidence>
<evidence type="ECO:0000256" key="2">
    <source>
        <dbReference type="ARBA" id="ARBA00005983"/>
    </source>
</evidence>
<organism evidence="10 11">
    <name type="scientific">Anaerococcus hydrogenalis ACS-025-V-Sch4</name>
    <dbReference type="NCBI Taxonomy" id="879306"/>
    <lineage>
        <taxon>Bacteria</taxon>
        <taxon>Bacillati</taxon>
        <taxon>Bacillota</taxon>
        <taxon>Tissierellia</taxon>
        <taxon>Tissierellales</taxon>
        <taxon>Peptoniphilaceae</taxon>
        <taxon>Anaerococcus</taxon>
    </lineage>
</organism>
<keyword evidence="7" id="KW-0594">Phospholipid biosynthesis</keyword>
<dbReference type="GO" id="GO:0046872">
    <property type="term" value="F:metal ion binding"/>
    <property type="evidence" value="ECO:0007669"/>
    <property type="project" value="UniProtKB-KW"/>
</dbReference>
<keyword evidence="10" id="KW-0808">Transferase</keyword>
<keyword evidence="3" id="KW-0444">Lipid biosynthesis</keyword>
<evidence type="ECO:0000259" key="9">
    <source>
        <dbReference type="PROSITE" id="PS50146"/>
    </source>
</evidence>
<dbReference type="InterPro" id="IPR017438">
    <property type="entry name" value="ATP-NAD_kinase_N"/>
</dbReference>
<dbReference type="InterPro" id="IPR005218">
    <property type="entry name" value="Diacylglycerol/lipid_kinase"/>
</dbReference>